<dbReference type="Pfam" id="PF02637">
    <property type="entry name" value="GatB_Yqey"/>
    <property type="match status" value="1"/>
</dbReference>
<dbReference type="NCBIfam" id="NF004012">
    <property type="entry name" value="PRK05477.1-2"/>
    <property type="match status" value="1"/>
</dbReference>
<keyword evidence="2 5" id="KW-0547">Nucleotide-binding</keyword>
<dbReference type="InterPro" id="IPR017958">
    <property type="entry name" value="Gln-tRNA_amidoTrfase_suB_CS"/>
</dbReference>
<reference evidence="7" key="1">
    <citation type="journal article" date="2020" name="Stud. Mycol.">
        <title>101 Dothideomycetes genomes: a test case for predicting lifestyles and emergence of pathogens.</title>
        <authorList>
            <person name="Haridas S."/>
            <person name="Albert R."/>
            <person name="Binder M."/>
            <person name="Bloem J."/>
            <person name="Labutti K."/>
            <person name="Salamov A."/>
            <person name="Andreopoulos B."/>
            <person name="Baker S."/>
            <person name="Barry K."/>
            <person name="Bills G."/>
            <person name="Bluhm B."/>
            <person name="Cannon C."/>
            <person name="Castanera R."/>
            <person name="Culley D."/>
            <person name="Daum C."/>
            <person name="Ezra D."/>
            <person name="Gonzalez J."/>
            <person name="Henrissat B."/>
            <person name="Kuo A."/>
            <person name="Liang C."/>
            <person name="Lipzen A."/>
            <person name="Lutzoni F."/>
            <person name="Magnuson J."/>
            <person name="Mondo S."/>
            <person name="Nolan M."/>
            <person name="Ohm R."/>
            <person name="Pangilinan J."/>
            <person name="Park H.-J."/>
            <person name="Ramirez L."/>
            <person name="Alfaro M."/>
            <person name="Sun H."/>
            <person name="Tritt A."/>
            <person name="Yoshinaga Y."/>
            <person name="Zwiers L.-H."/>
            <person name="Turgeon B."/>
            <person name="Goodwin S."/>
            <person name="Spatafora J."/>
            <person name="Crous P."/>
            <person name="Grigoriev I."/>
        </authorList>
    </citation>
    <scope>NUCLEOTIDE SEQUENCE</scope>
    <source>
        <strain evidence="7">CBS 133067</strain>
    </source>
</reference>
<dbReference type="GO" id="GO:0032543">
    <property type="term" value="P:mitochondrial translation"/>
    <property type="evidence" value="ECO:0007669"/>
    <property type="project" value="UniProtKB-UniRule"/>
</dbReference>
<dbReference type="Proteomes" id="UP000799772">
    <property type="component" value="Unassembled WGS sequence"/>
</dbReference>
<dbReference type="PROSITE" id="PS01234">
    <property type="entry name" value="GATB"/>
    <property type="match status" value="1"/>
</dbReference>
<accession>A0A9P4IMX1</accession>
<dbReference type="GO" id="GO:0050567">
    <property type="term" value="F:glutaminyl-tRNA synthase (glutamine-hydrolyzing) activity"/>
    <property type="evidence" value="ECO:0007669"/>
    <property type="project" value="UniProtKB-UniRule"/>
</dbReference>
<comment type="subunit">
    <text evidence="5">Subunit of the heterotrimeric GatCAB amidotransferase (AdT) complex, composed of A, B and C subunits.</text>
</comment>
<dbReference type="EC" id="6.3.5.-" evidence="5"/>
<dbReference type="Pfam" id="PF02934">
    <property type="entry name" value="GatB_N"/>
    <property type="match status" value="1"/>
</dbReference>
<dbReference type="InterPro" id="IPR023168">
    <property type="entry name" value="GatB_Yqey_C_2"/>
</dbReference>
<dbReference type="InterPro" id="IPR004413">
    <property type="entry name" value="GatB"/>
</dbReference>
<dbReference type="InterPro" id="IPR014746">
    <property type="entry name" value="Gln_synth/guanido_kin_cat_dom"/>
</dbReference>
<comment type="catalytic activity">
    <reaction evidence="5">
        <text>L-glutamyl-tRNA(Gln) + L-glutamine + ATP + H2O = L-glutaminyl-tRNA(Gln) + L-glutamate + ADP + phosphate + H(+)</text>
        <dbReference type="Rhea" id="RHEA:17521"/>
        <dbReference type="Rhea" id="RHEA-COMP:9681"/>
        <dbReference type="Rhea" id="RHEA-COMP:9684"/>
        <dbReference type="ChEBI" id="CHEBI:15377"/>
        <dbReference type="ChEBI" id="CHEBI:15378"/>
        <dbReference type="ChEBI" id="CHEBI:29985"/>
        <dbReference type="ChEBI" id="CHEBI:30616"/>
        <dbReference type="ChEBI" id="CHEBI:43474"/>
        <dbReference type="ChEBI" id="CHEBI:58359"/>
        <dbReference type="ChEBI" id="CHEBI:78520"/>
        <dbReference type="ChEBI" id="CHEBI:78521"/>
        <dbReference type="ChEBI" id="CHEBI:456216"/>
    </reaction>
</comment>
<sequence length="626" mass="69666">MTKSEPVRSLLFQSLSSRPNTLFSRPICHSCCRKLAGRSALYARGGGISFPTRTLQTQALLEEVVPFRKQLKDEAKRKRAALSGNGAKKKSTDKELISNWELTVGIELHAELNTAKKLFSSAATSISDEPNSHVALFDAAFPGSQPHFQKETLLPALRAAIALNCKIQRRSTFDRKHYFYQDQPAGYQITQYYEPFAKDGHITLYTHDGIDPADAPSITIPIKQIQMEQDTAKTLYQPPSTYLLDFNRVSHPLIEIISMPAIHHPATAAAYVRKIQSILKSVDAATAGMEVGGLRADVNVSIRRRKDQHGEDERAGHSYSGFKGLGQRTEIKNLSSLRAVSDAIAIERSRQIAVLESGGTIEGETRGFTLGSSETRKLRSKEGEIDYRYMPDPDIAPVVIGEDLVQHLRDTLPALPDDVMDSLVKDGVSMKDAKTLLSLEDGDRLDYYYDVVHELTIIFEIDGKKPPKKMGRIVANWVIHELGALLTTTESNFTPDLVPASSLALILEPLLHKQITNDIARFLFSRNLHWAHSREPIPSVPEIIDAEGLRLQSLSEAVYEQIAKPLLDENPKMVKAIKEKGQTGKIMWFVGQMMRGSDEGKQGKLEAKRAEEVVRRLIGVEGGKER</sequence>
<dbReference type="SUPFAM" id="SSF55931">
    <property type="entry name" value="Glutamine synthetase/guanido kinase"/>
    <property type="match status" value="1"/>
</dbReference>
<organism evidence="7 8">
    <name type="scientific">Rhizodiscina lignyota</name>
    <dbReference type="NCBI Taxonomy" id="1504668"/>
    <lineage>
        <taxon>Eukaryota</taxon>
        <taxon>Fungi</taxon>
        <taxon>Dikarya</taxon>
        <taxon>Ascomycota</taxon>
        <taxon>Pezizomycotina</taxon>
        <taxon>Dothideomycetes</taxon>
        <taxon>Pleosporomycetidae</taxon>
        <taxon>Aulographales</taxon>
        <taxon>Rhizodiscinaceae</taxon>
        <taxon>Rhizodiscina</taxon>
    </lineage>
</organism>
<evidence type="ECO:0000256" key="2">
    <source>
        <dbReference type="ARBA" id="ARBA00022741"/>
    </source>
</evidence>
<dbReference type="HAMAP" id="MF_00121">
    <property type="entry name" value="GatB"/>
    <property type="match status" value="1"/>
</dbReference>
<dbReference type="GO" id="GO:0030956">
    <property type="term" value="C:glutamyl-tRNA(Gln) amidotransferase complex"/>
    <property type="evidence" value="ECO:0007669"/>
    <property type="project" value="UniProtKB-UniRule"/>
</dbReference>
<comment type="similarity">
    <text evidence="5">Belongs to the GatB/GatE family. GatB subfamily.</text>
</comment>
<dbReference type="AlphaFoldDB" id="A0A9P4IMX1"/>
<protein>
    <recommendedName>
        <fullName evidence="5">Glutamyl-tRNA(Gln) amidotransferase subunit B, mitochondrial</fullName>
        <shortName evidence="5">Glu-AdT subunit B</shortName>
        <ecNumber evidence="5">6.3.5.-</ecNumber>
    </recommendedName>
</protein>
<evidence type="ECO:0000256" key="3">
    <source>
        <dbReference type="ARBA" id="ARBA00022840"/>
    </source>
</evidence>
<dbReference type="SMART" id="SM00845">
    <property type="entry name" value="GatB_Yqey"/>
    <property type="match status" value="1"/>
</dbReference>
<dbReference type="NCBIfam" id="TIGR00133">
    <property type="entry name" value="gatB"/>
    <property type="match status" value="1"/>
</dbReference>
<evidence type="ECO:0000256" key="1">
    <source>
        <dbReference type="ARBA" id="ARBA00022598"/>
    </source>
</evidence>
<keyword evidence="5" id="KW-0496">Mitochondrion</keyword>
<evidence type="ECO:0000256" key="5">
    <source>
        <dbReference type="HAMAP-Rule" id="MF_03147"/>
    </source>
</evidence>
<dbReference type="PANTHER" id="PTHR11659">
    <property type="entry name" value="GLUTAMYL-TRNA GLN AMIDOTRANSFERASE SUBUNIT B MITOCHONDRIAL AND PROKARYOTIC PET112-RELATED"/>
    <property type="match status" value="1"/>
</dbReference>
<evidence type="ECO:0000256" key="4">
    <source>
        <dbReference type="ARBA" id="ARBA00022917"/>
    </source>
</evidence>
<feature type="domain" description="Asn/Gln amidotransferase" evidence="6">
    <location>
        <begin position="446"/>
        <end position="618"/>
    </location>
</feature>
<keyword evidence="3 5" id="KW-0067">ATP-binding</keyword>
<name>A0A9P4IMX1_9PEZI</name>
<keyword evidence="4 5" id="KW-0648">Protein biosynthesis</keyword>
<dbReference type="OrthoDB" id="1722066at2759"/>
<dbReference type="GO" id="GO:0070681">
    <property type="term" value="P:glutaminyl-tRNAGln biosynthesis via transamidation"/>
    <property type="evidence" value="ECO:0007669"/>
    <property type="project" value="UniProtKB-UniRule"/>
</dbReference>
<dbReference type="InterPro" id="IPR006075">
    <property type="entry name" value="Asn/Gln-tRNA_Trfase_suB/E_cat"/>
</dbReference>
<evidence type="ECO:0000259" key="6">
    <source>
        <dbReference type="SMART" id="SM00845"/>
    </source>
</evidence>
<dbReference type="GO" id="GO:0005524">
    <property type="term" value="F:ATP binding"/>
    <property type="evidence" value="ECO:0007669"/>
    <property type="project" value="UniProtKB-KW"/>
</dbReference>
<keyword evidence="1 5" id="KW-0436">Ligase</keyword>
<comment type="subcellular location">
    <subcellularLocation>
        <location evidence="5">Mitochondrion</location>
    </subcellularLocation>
</comment>
<proteinExistence type="inferred from homology"/>
<dbReference type="PANTHER" id="PTHR11659:SF0">
    <property type="entry name" value="GLUTAMYL-TRNA(GLN) AMIDOTRANSFERASE SUBUNIT B, MITOCHONDRIAL"/>
    <property type="match status" value="1"/>
</dbReference>
<comment type="function">
    <text evidence="5">Allows the formation of correctly charged Gln-tRNA(Gln) through the transamidation of misacylated Glu-tRNA(Gln) in the mitochondria. The reaction takes place in the presence of glutamine and ATP through an activated gamma-phospho-Glu-tRNA(Gln).</text>
</comment>
<keyword evidence="8" id="KW-1185">Reference proteome</keyword>
<gene>
    <name evidence="7" type="ORF">NA57DRAFT_73606</name>
</gene>
<dbReference type="GO" id="GO:0005739">
    <property type="term" value="C:mitochondrion"/>
    <property type="evidence" value="ECO:0007669"/>
    <property type="project" value="UniProtKB-SubCell"/>
</dbReference>
<dbReference type="InterPro" id="IPR018027">
    <property type="entry name" value="Asn/Gln_amidotransferase"/>
</dbReference>
<comment type="caution">
    <text evidence="7">The sequence shown here is derived from an EMBL/GenBank/DDBJ whole genome shotgun (WGS) entry which is preliminary data.</text>
</comment>
<dbReference type="Gene3D" id="1.10.10.410">
    <property type="match status" value="1"/>
</dbReference>
<evidence type="ECO:0000313" key="8">
    <source>
        <dbReference type="Proteomes" id="UP000799772"/>
    </source>
</evidence>
<dbReference type="EMBL" id="ML978123">
    <property type="protein sequence ID" value="KAF2102173.1"/>
    <property type="molecule type" value="Genomic_DNA"/>
</dbReference>
<dbReference type="InterPro" id="IPR017959">
    <property type="entry name" value="Asn/Gln-tRNA_amidoTrfase_suB/E"/>
</dbReference>
<evidence type="ECO:0000313" key="7">
    <source>
        <dbReference type="EMBL" id="KAF2102173.1"/>
    </source>
</evidence>